<sequence length="91" mass="9110">MNKSIVFGVLLAGVISMPLMLAGPAFAYEFGGQYGSENTATGAHGSLEEQLELAKRKVETAAANPATGSGTPYLDADGVFGASAIAGGIFG</sequence>
<dbReference type="EMBL" id="UINC01006259">
    <property type="protein sequence ID" value="SVA26466.1"/>
    <property type="molecule type" value="Genomic_DNA"/>
</dbReference>
<name>A0A381UE23_9ZZZZ</name>
<feature type="non-terminal residue" evidence="1">
    <location>
        <position position="91"/>
    </location>
</feature>
<organism evidence="1">
    <name type="scientific">marine metagenome</name>
    <dbReference type="NCBI Taxonomy" id="408172"/>
    <lineage>
        <taxon>unclassified sequences</taxon>
        <taxon>metagenomes</taxon>
        <taxon>ecological metagenomes</taxon>
    </lineage>
</organism>
<reference evidence="1" key="1">
    <citation type="submission" date="2018-05" db="EMBL/GenBank/DDBJ databases">
        <authorList>
            <person name="Lanie J.A."/>
            <person name="Ng W.-L."/>
            <person name="Kazmierczak K.M."/>
            <person name="Andrzejewski T.M."/>
            <person name="Davidsen T.M."/>
            <person name="Wayne K.J."/>
            <person name="Tettelin H."/>
            <person name="Glass J.I."/>
            <person name="Rusch D."/>
            <person name="Podicherti R."/>
            <person name="Tsui H.-C.T."/>
            <person name="Winkler M.E."/>
        </authorList>
    </citation>
    <scope>NUCLEOTIDE SEQUENCE</scope>
</reference>
<gene>
    <name evidence="1" type="ORF">METZ01_LOCUS79320</name>
</gene>
<accession>A0A381UE23</accession>
<protein>
    <submittedName>
        <fullName evidence="1">Uncharacterized protein</fullName>
    </submittedName>
</protein>
<evidence type="ECO:0000313" key="1">
    <source>
        <dbReference type="EMBL" id="SVA26466.1"/>
    </source>
</evidence>
<proteinExistence type="predicted"/>
<dbReference type="AlphaFoldDB" id="A0A381UE23"/>